<reference evidence="3" key="1">
    <citation type="submission" date="2022-12" db="EMBL/GenBank/DDBJ databases">
        <authorList>
            <person name="Wang J."/>
        </authorList>
    </citation>
    <scope>NUCLEOTIDE SEQUENCE</scope>
    <source>
        <strain evidence="3">HY-42-06</strain>
    </source>
</reference>
<dbReference type="InterPro" id="IPR010921">
    <property type="entry name" value="Trp_repressor/repl_initiator"/>
</dbReference>
<dbReference type="SMART" id="SM00760">
    <property type="entry name" value="Bac_DnaA_C"/>
    <property type="match status" value="1"/>
</dbReference>
<evidence type="ECO:0000313" key="3">
    <source>
        <dbReference type="EMBL" id="MCY6370943.1"/>
    </source>
</evidence>
<dbReference type="SUPFAM" id="SSF48295">
    <property type="entry name" value="TrpR-like"/>
    <property type="match status" value="1"/>
</dbReference>
<feature type="domain" description="Transposase IS200-like" evidence="2">
    <location>
        <begin position="9"/>
        <end position="123"/>
    </location>
</feature>
<dbReference type="RefSeq" id="WP_268049784.1">
    <property type="nucleotide sequence ID" value="NZ_JAPQES010000003.1"/>
</dbReference>
<keyword evidence="4" id="KW-1185">Reference proteome</keyword>
<dbReference type="InterPro" id="IPR002686">
    <property type="entry name" value="Transposase_17"/>
</dbReference>
<feature type="domain" description="Chromosomal replication initiator DnaA C-terminal" evidence="1">
    <location>
        <begin position="217"/>
        <end position="285"/>
    </location>
</feature>
<evidence type="ECO:0000313" key="4">
    <source>
        <dbReference type="Proteomes" id="UP001079657"/>
    </source>
</evidence>
<proteinExistence type="predicted"/>
<dbReference type="SUPFAM" id="SSF143422">
    <property type="entry name" value="Transposase IS200-like"/>
    <property type="match status" value="1"/>
</dbReference>
<dbReference type="Gene3D" id="1.10.1750.10">
    <property type="match status" value="1"/>
</dbReference>
<dbReference type="EMBL" id="JAPQES010000003">
    <property type="protein sequence ID" value="MCY6370943.1"/>
    <property type="molecule type" value="Genomic_DNA"/>
</dbReference>
<dbReference type="InterPro" id="IPR013159">
    <property type="entry name" value="DnaA_C"/>
</dbReference>
<organism evidence="3 4">
    <name type="scientific">Clostridium ganghwense</name>
    <dbReference type="NCBI Taxonomy" id="312089"/>
    <lineage>
        <taxon>Bacteria</taxon>
        <taxon>Bacillati</taxon>
        <taxon>Bacillota</taxon>
        <taxon>Clostridia</taxon>
        <taxon>Eubacteriales</taxon>
        <taxon>Clostridiaceae</taxon>
        <taxon>Clostridium</taxon>
    </lineage>
</organism>
<dbReference type="Proteomes" id="UP001079657">
    <property type="component" value="Unassembled WGS sequence"/>
</dbReference>
<gene>
    <name evidence="3" type="ORF">OXH55_09900</name>
</gene>
<protein>
    <submittedName>
        <fullName evidence="3">Transposase</fullName>
    </submittedName>
</protein>
<dbReference type="PANTHER" id="PTHR34322">
    <property type="entry name" value="TRANSPOSASE, Y1_TNP DOMAIN-CONTAINING"/>
    <property type="match status" value="1"/>
</dbReference>
<dbReference type="Gene3D" id="3.30.70.1290">
    <property type="entry name" value="Transposase IS200-like"/>
    <property type="match status" value="1"/>
</dbReference>
<comment type="caution">
    <text evidence="3">The sequence shown here is derived from an EMBL/GenBank/DDBJ whole genome shotgun (WGS) entry which is preliminary data.</text>
</comment>
<sequence>MPRTARLKSTTAIYHVMMRSISDFNLFRDNKDKDKYLKLLKKYKGIHMFKLYAFCLMDTHAHLLIDSNGADISGFMHNINQCYAQYYNKKYHRTGHVFGDRFKSKIATNDVSIMCMSAYIHNNPKDIKGYKNCVENYKYSSFGIYLGKQNNILNIVDSQFIVNHFNSDPILATNRYFKFVKSRTNENIDNLSIEELEFKNIPTNYKSYVKPITRTFTPKEIIKYVADSYNFNETDIHLKYNHKSSTYRALCVLLMHNLCDLKLSKISNILGNISLSTVSQLCYKGYKLIHEDCTYQDIIINFLKYKTA</sequence>
<evidence type="ECO:0000259" key="2">
    <source>
        <dbReference type="SMART" id="SM01321"/>
    </source>
</evidence>
<dbReference type="PANTHER" id="PTHR34322:SF2">
    <property type="entry name" value="TRANSPOSASE IS200-LIKE DOMAIN-CONTAINING PROTEIN"/>
    <property type="match status" value="1"/>
</dbReference>
<dbReference type="InterPro" id="IPR036515">
    <property type="entry name" value="Transposase_17_sf"/>
</dbReference>
<dbReference type="Pfam" id="PF01797">
    <property type="entry name" value="Y1_Tnp"/>
    <property type="match status" value="1"/>
</dbReference>
<accession>A0ABT4CPG6</accession>
<dbReference type="SMART" id="SM01321">
    <property type="entry name" value="Y1_Tnp"/>
    <property type="match status" value="1"/>
</dbReference>
<name>A0ABT4CPG6_9CLOT</name>
<evidence type="ECO:0000259" key="1">
    <source>
        <dbReference type="SMART" id="SM00760"/>
    </source>
</evidence>